<keyword evidence="8" id="KW-0539">Nucleus</keyword>
<comment type="similarity">
    <text evidence="3">Belongs to the class I-like SAM-binding methyltransferase superfamily. BUD23/WBSCR22 family.</text>
</comment>
<feature type="compositionally biased region" description="Basic and acidic residues" evidence="9">
    <location>
        <begin position="249"/>
        <end position="274"/>
    </location>
</feature>
<evidence type="ECO:0000259" key="11">
    <source>
        <dbReference type="Pfam" id="PF12589"/>
    </source>
</evidence>
<feature type="domain" description="Methyltransferase type 11" evidence="10">
    <location>
        <begin position="55"/>
        <end position="157"/>
    </location>
</feature>
<protein>
    <submittedName>
        <fullName evidence="12">Uncharacterized protein</fullName>
    </submittedName>
</protein>
<reference evidence="12 13" key="1">
    <citation type="submission" date="2011-07" db="EMBL/GenBank/DDBJ databases">
        <authorList>
            <person name="Coyne R."/>
            <person name="Brami D."/>
            <person name="Johnson J."/>
            <person name="Hostetler J."/>
            <person name="Hannick L."/>
            <person name="Clark T."/>
            <person name="Cassidy-Hanley D."/>
            <person name="Inman J."/>
        </authorList>
    </citation>
    <scope>NUCLEOTIDE SEQUENCE [LARGE SCALE GENOMIC DNA]</scope>
    <source>
        <strain evidence="12 13">G5</strain>
    </source>
</reference>
<gene>
    <name evidence="12" type="ORF">IMG5_019900</name>
</gene>
<feature type="compositionally biased region" description="Basic residues" evidence="9">
    <location>
        <begin position="239"/>
        <end position="248"/>
    </location>
</feature>
<organism evidence="12 13">
    <name type="scientific">Ichthyophthirius multifiliis</name>
    <name type="common">White spot disease agent</name>
    <name type="synonym">Ich</name>
    <dbReference type="NCBI Taxonomy" id="5932"/>
    <lineage>
        <taxon>Eukaryota</taxon>
        <taxon>Sar</taxon>
        <taxon>Alveolata</taxon>
        <taxon>Ciliophora</taxon>
        <taxon>Intramacronucleata</taxon>
        <taxon>Oligohymenophorea</taxon>
        <taxon>Hymenostomatida</taxon>
        <taxon>Ophryoglenina</taxon>
        <taxon>Ichthyophthirius</taxon>
    </lineage>
</organism>
<proteinExistence type="inferred from homology"/>
<feature type="domain" description="18S rRNA (guanine(1575)-N(7))-methyltransferase Bud23 C-terminal" evidence="11">
    <location>
        <begin position="221"/>
        <end position="280"/>
    </location>
</feature>
<evidence type="ECO:0000256" key="4">
    <source>
        <dbReference type="ARBA" id="ARBA00022490"/>
    </source>
</evidence>
<evidence type="ECO:0000256" key="9">
    <source>
        <dbReference type="SAM" id="MobiDB-lite"/>
    </source>
</evidence>
<dbReference type="AlphaFoldDB" id="G0QKM7"/>
<dbReference type="OMA" id="WIQEKKE"/>
<evidence type="ECO:0000256" key="3">
    <source>
        <dbReference type="ARBA" id="ARBA00005547"/>
    </source>
</evidence>
<dbReference type="FunCoup" id="G0QKM7">
    <property type="interactions" value="456"/>
</dbReference>
<dbReference type="GeneID" id="14910417"/>
<feature type="compositionally biased region" description="Basic residues" evidence="9">
    <location>
        <begin position="275"/>
        <end position="287"/>
    </location>
</feature>
<evidence type="ECO:0000256" key="6">
    <source>
        <dbReference type="ARBA" id="ARBA00022679"/>
    </source>
</evidence>
<evidence type="ECO:0000256" key="5">
    <source>
        <dbReference type="ARBA" id="ARBA00022603"/>
    </source>
</evidence>
<dbReference type="Pfam" id="PF12589">
    <property type="entry name" value="WBS_methylT"/>
    <property type="match status" value="1"/>
</dbReference>
<feature type="region of interest" description="Disordered" evidence="9">
    <location>
        <begin position="239"/>
        <end position="287"/>
    </location>
</feature>
<dbReference type="FunFam" id="3.40.50.150:FF:000017">
    <property type="entry name" value="probable 18S rRNA (Guanine-N(7))-methyltransferase"/>
    <property type="match status" value="1"/>
</dbReference>
<dbReference type="GO" id="GO:0016435">
    <property type="term" value="F:rRNA (guanine) methyltransferase activity"/>
    <property type="evidence" value="ECO:0007669"/>
    <property type="project" value="InterPro"/>
</dbReference>
<dbReference type="Pfam" id="PF08241">
    <property type="entry name" value="Methyltransf_11"/>
    <property type="match status" value="1"/>
</dbReference>
<dbReference type="InParanoid" id="G0QKM7"/>
<dbReference type="CDD" id="cd02440">
    <property type="entry name" value="AdoMet_MTases"/>
    <property type="match status" value="1"/>
</dbReference>
<keyword evidence="4" id="KW-0963">Cytoplasm</keyword>
<dbReference type="RefSeq" id="XP_004039529.1">
    <property type="nucleotide sequence ID" value="XM_004039481.1"/>
</dbReference>
<dbReference type="STRING" id="857967.G0QKM7"/>
<evidence type="ECO:0000256" key="1">
    <source>
        <dbReference type="ARBA" id="ARBA00004123"/>
    </source>
</evidence>
<keyword evidence="5" id="KW-0489">Methyltransferase</keyword>
<dbReference type="Proteomes" id="UP000008983">
    <property type="component" value="Unassembled WGS sequence"/>
</dbReference>
<dbReference type="InterPro" id="IPR013216">
    <property type="entry name" value="Methyltransf_11"/>
</dbReference>
<keyword evidence="7" id="KW-0949">S-adenosyl-L-methionine</keyword>
<dbReference type="EMBL" id="GL983176">
    <property type="protein sequence ID" value="EGR34225.1"/>
    <property type="molecule type" value="Genomic_DNA"/>
</dbReference>
<keyword evidence="13" id="KW-1185">Reference proteome</keyword>
<evidence type="ECO:0000259" key="10">
    <source>
        <dbReference type="Pfam" id="PF08241"/>
    </source>
</evidence>
<dbReference type="GO" id="GO:0005737">
    <property type="term" value="C:cytoplasm"/>
    <property type="evidence" value="ECO:0007669"/>
    <property type="project" value="UniProtKB-SubCell"/>
</dbReference>
<accession>G0QKM7</accession>
<dbReference type="GO" id="GO:0005730">
    <property type="term" value="C:nucleolus"/>
    <property type="evidence" value="ECO:0007669"/>
    <property type="project" value="UniProtKB-ARBA"/>
</dbReference>
<dbReference type="GO" id="GO:0070476">
    <property type="term" value="P:rRNA (guanine-N7)-methylation"/>
    <property type="evidence" value="ECO:0007669"/>
    <property type="project" value="InterPro"/>
</dbReference>
<evidence type="ECO:0000313" key="13">
    <source>
        <dbReference type="Proteomes" id="UP000008983"/>
    </source>
</evidence>
<dbReference type="PANTHER" id="PTHR12734">
    <property type="entry name" value="METHYLTRANSFERASE-RELATED"/>
    <property type="match status" value="1"/>
</dbReference>
<name>G0QKM7_ICHMU</name>
<keyword evidence="6" id="KW-0808">Transferase</keyword>
<sequence>MGSRPEYQCPPEIYYNKDEASKYSNSTRIIDIQYQLTERCIELLNLPENESQLILDIGCGSGLSGEVLSEDEHTWIGIDISRDMLNIAIDRETQGDIFEIDMGQGFSFRHGIFDAAISVSALQWLCVASKKAHNPIQRLKKFFTSLYNSLKQGGRAVLQFYPDGSQQLEMITTTAMKCGFNGGVIVDFPNSTKAKKLYLVINAGGDNRGDDIVLIEGKNELDNEEAKVNPLDKRKKILKGKNNQKPKYKSKEWIQNKKERQRAQGKDVRPDSKYTGKRRGGLIKILK</sequence>
<evidence type="ECO:0000313" key="12">
    <source>
        <dbReference type="EMBL" id="EGR34225.1"/>
    </source>
</evidence>
<dbReference type="PANTHER" id="PTHR12734:SF0">
    <property type="entry name" value="18S RRNA (GUANINE-N(7))-METHYLTRANSFERASE-RELATED"/>
    <property type="match status" value="1"/>
</dbReference>
<dbReference type="eggNOG" id="KOG1541">
    <property type="taxonomic scope" value="Eukaryota"/>
</dbReference>
<evidence type="ECO:0000256" key="8">
    <source>
        <dbReference type="ARBA" id="ARBA00023242"/>
    </source>
</evidence>
<dbReference type="SUPFAM" id="SSF53335">
    <property type="entry name" value="S-adenosyl-L-methionine-dependent methyltransferases"/>
    <property type="match status" value="1"/>
</dbReference>
<comment type="subcellular location">
    <subcellularLocation>
        <location evidence="2">Cytoplasm</location>
    </subcellularLocation>
    <subcellularLocation>
        <location evidence="1">Nucleus</location>
    </subcellularLocation>
</comment>
<dbReference type="InterPro" id="IPR022238">
    <property type="entry name" value="Bud23_C"/>
</dbReference>
<dbReference type="Gene3D" id="3.40.50.150">
    <property type="entry name" value="Vaccinia Virus protein VP39"/>
    <property type="match status" value="1"/>
</dbReference>
<dbReference type="InterPro" id="IPR039769">
    <property type="entry name" value="Bud23-like"/>
</dbReference>
<evidence type="ECO:0000256" key="2">
    <source>
        <dbReference type="ARBA" id="ARBA00004496"/>
    </source>
</evidence>
<dbReference type="InterPro" id="IPR029063">
    <property type="entry name" value="SAM-dependent_MTases_sf"/>
</dbReference>
<dbReference type="OrthoDB" id="2877at2759"/>
<evidence type="ECO:0000256" key="7">
    <source>
        <dbReference type="ARBA" id="ARBA00022691"/>
    </source>
</evidence>